<evidence type="ECO:0000256" key="6">
    <source>
        <dbReference type="SAM" id="Phobius"/>
    </source>
</evidence>
<proteinExistence type="predicted"/>
<evidence type="ECO:0000256" key="3">
    <source>
        <dbReference type="ARBA" id="ARBA00022989"/>
    </source>
</evidence>
<feature type="region of interest" description="Disordered" evidence="5">
    <location>
        <begin position="324"/>
        <end position="539"/>
    </location>
</feature>
<dbReference type="GeneID" id="92040601"/>
<evidence type="ECO:0000256" key="2">
    <source>
        <dbReference type="ARBA" id="ARBA00022692"/>
    </source>
</evidence>
<feature type="compositionally biased region" description="Basic and acidic residues" evidence="5">
    <location>
        <begin position="324"/>
        <end position="333"/>
    </location>
</feature>
<dbReference type="Proteomes" id="UP001433268">
    <property type="component" value="Unassembled WGS sequence"/>
</dbReference>
<feature type="compositionally biased region" description="Basic residues" evidence="5">
    <location>
        <begin position="510"/>
        <end position="525"/>
    </location>
</feature>
<evidence type="ECO:0000256" key="1">
    <source>
        <dbReference type="ARBA" id="ARBA00004141"/>
    </source>
</evidence>
<evidence type="ECO:0000256" key="4">
    <source>
        <dbReference type="ARBA" id="ARBA00023136"/>
    </source>
</evidence>
<feature type="transmembrane region" description="Helical" evidence="6">
    <location>
        <begin position="117"/>
        <end position="140"/>
    </location>
</feature>
<dbReference type="Pfam" id="PF03208">
    <property type="entry name" value="PRA1"/>
    <property type="match status" value="1"/>
</dbReference>
<keyword evidence="8" id="KW-1185">Reference proteome</keyword>
<feature type="compositionally biased region" description="Low complexity" evidence="5">
    <location>
        <begin position="472"/>
        <end position="482"/>
    </location>
</feature>
<dbReference type="RefSeq" id="XP_066671159.1">
    <property type="nucleotide sequence ID" value="XM_066807541.1"/>
</dbReference>
<dbReference type="InterPro" id="IPR004895">
    <property type="entry name" value="Prenylated_rab_accept_PRA1"/>
</dbReference>
<feature type="transmembrane region" description="Helical" evidence="6">
    <location>
        <begin position="72"/>
        <end position="105"/>
    </location>
</feature>
<evidence type="ECO:0000256" key="5">
    <source>
        <dbReference type="SAM" id="MobiDB-lite"/>
    </source>
</evidence>
<feature type="compositionally biased region" description="Acidic residues" evidence="5">
    <location>
        <begin position="267"/>
        <end position="287"/>
    </location>
</feature>
<feature type="compositionally biased region" description="Polar residues" evidence="5">
    <location>
        <begin position="228"/>
        <end position="237"/>
    </location>
</feature>
<feature type="region of interest" description="Disordered" evidence="5">
    <location>
        <begin position="177"/>
        <end position="287"/>
    </location>
</feature>
<evidence type="ECO:0000313" key="7">
    <source>
        <dbReference type="EMBL" id="KAK8088265.1"/>
    </source>
</evidence>
<dbReference type="PANTHER" id="PTHR19317">
    <property type="entry name" value="PRENYLATED RAB ACCEPTOR 1-RELATED"/>
    <property type="match status" value="1"/>
</dbReference>
<accession>A0ABR1WYM3</accession>
<dbReference type="EMBL" id="JAQQWN010000004">
    <property type="protein sequence ID" value="KAK8088265.1"/>
    <property type="molecule type" value="Genomic_DNA"/>
</dbReference>
<reference evidence="7 8" key="1">
    <citation type="submission" date="2023-01" db="EMBL/GenBank/DDBJ databases">
        <title>Analysis of 21 Apiospora genomes using comparative genomics revels a genus with tremendous synthesis potential of carbohydrate active enzymes and secondary metabolites.</title>
        <authorList>
            <person name="Sorensen T."/>
        </authorList>
    </citation>
    <scope>NUCLEOTIDE SEQUENCE [LARGE SCALE GENOMIC DNA]</scope>
    <source>
        <strain evidence="7 8">CBS 114990</strain>
    </source>
</reference>
<dbReference type="PANTHER" id="PTHR19317:SF0">
    <property type="entry name" value="PRENYLATED RAB ACCEPTOR PROTEIN 1"/>
    <property type="match status" value="1"/>
</dbReference>
<sequence length="539" mass="58503">MASRIQIPLDVLTSRLNISDRFAGFRNTSLSSRFSNLRPVGEFCDFKRLSKPENFSEMQSRVNYNLGHFSSNYAACFFILSIYALVTSPLLLFDIVLLFAGLWLLGKMNGEDLVIGTFRATSSQCYTALLVTVAILGLIAPTFSTLLWLLGASGVVIIGHAAFMDKPIDEAFFRGGGLGGRPQAPKYAPQWGRPSRRGRGREAPQKGDQGFWSQSERVHELDSDDSDTQGAGLTSGNRRFISDPLHFTGTELGRGGKSRGGYAYQASDDDEEDDSTEVESEEDEEEAELVEYALAKIRKAQAKGKQDVKLNKEELAALERRRKRLEAEAEQGAKRKQKPERIAVPLSQFDPSAMEAPRKRSGVSASSEDSTAVVSARSRSGPPVGLFPPPNASRSSHRSSTSSSQQLVSRSSSGRNTPDPFKYQTAGSRAASGHSVAGPRRNMSGSSDPSRRSVHGSSRSIHRAQSSEESGESTTSDETGNGVHISRNRTPPEEIVVVEGSPEPEPGPRTRSKASSKQSPVKRKSASGTSTSGRKRKGK</sequence>
<protein>
    <submittedName>
        <fullName evidence="7">Prenylated Rab acceptor 1</fullName>
    </submittedName>
</protein>
<keyword evidence="3 6" id="KW-1133">Transmembrane helix</keyword>
<keyword evidence="4 6" id="KW-0472">Membrane</keyword>
<feature type="compositionally biased region" description="Polar residues" evidence="5">
    <location>
        <begin position="363"/>
        <end position="373"/>
    </location>
</feature>
<gene>
    <name evidence="7" type="ORF">PG997_003226</name>
</gene>
<feature type="compositionally biased region" description="Low complexity" evidence="5">
    <location>
        <begin position="398"/>
        <end position="415"/>
    </location>
</feature>
<comment type="caution">
    <text evidence="7">The sequence shown here is derived from an EMBL/GenBank/DDBJ whole genome shotgun (WGS) entry which is preliminary data.</text>
</comment>
<organism evidence="7 8">
    <name type="scientific">Apiospora hydei</name>
    <dbReference type="NCBI Taxonomy" id="1337664"/>
    <lineage>
        <taxon>Eukaryota</taxon>
        <taxon>Fungi</taxon>
        <taxon>Dikarya</taxon>
        <taxon>Ascomycota</taxon>
        <taxon>Pezizomycotina</taxon>
        <taxon>Sordariomycetes</taxon>
        <taxon>Xylariomycetidae</taxon>
        <taxon>Amphisphaeriales</taxon>
        <taxon>Apiosporaceae</taxon>
        <taxon>Apiospora</taxon>
    </lineage>
</organism>
<comment type="subcellular location">
    <subcellularLocation>
        <location evidence="1">Membrane</location>
        <topology evidence="1">Multi-pass membrane protein</topology>
    </subcellularLocation>
</comment>
<evidence type="ECO:0000313" key="8">
    <source>
        <dbReference type="Proteomes" id="UP001433268"/>
    </source>
</evidence>
<name>A0ABR1WYM3_9PEZI</name>
<keyword evidence="2 6" id="KW-0812">Transmembrane</keyword>